<dbReference type="InterPro" id="IPR056691">
    <property type="entry name" value="DUF7789"/>
</dbReference>
<evidence type="ECO:0000313" key="3">
    <source>
        <dbReference type="EMBL" id="EDQ92274.1"/>
    </source>
</evidence>
<feature type="transmembrane region" description="Helical" evidence="1">
    <location>
        <begin position="166"/>
        <end position="185"/>
    </location>
</feature>
<feature type="transmembrane region" description="Helical" evidence="1">
    <location>
        <begin position="115"/>
        <end position="137"/>
    </location>
</feature>
<feature type="transmembrane region" description="Helical" evidence="1">
    <location>
        <begin position="63"/>
        <end position="80"/>
    </location>
</feature>
<dbReference type="KEGG" id="mbr:MONBRDRAFT_35384"/>
<sequence length="363" mass="40582">MARHYSIVCGMQIARLDLKASLYLAAVLVQLGVLLGSLIYSAAQKHLPLRREVDKDMLAYEIATAWTVFCVMFLVCDGLFLEKRLAIYMFAGSSILMGAYLLYDYFEGTGGVTQRLFRLILGCLAQPLNVVGGLVVAANMQWLEFHIVGGDEVQLRAYRLLLDFDCWIKVDFLVAVSLVILAAFPGLLSDLQIGLCVAGLIISLLWLIVAFVFTRFESRVWGYIFFLWVPIEPMFVVYKFVDFARDDTHSDLTFYPILILGVAAILIRILVIVYAILIWRRFGSGLRSALTAYRHEADKAPLVTNQAQQTTPNYTTFNAPAAAPQTEANAALLTAPAVEDRWGSLSYSTNDKPLVYDDDDDED</sequence>
<dbReference type="Pfam" id="PF25044">
    <property type="entry name" value="DUF7789"/>
    <property type="match status" value="1"/>
</dbReference>
<accession>A9UNN7</accession>
<dbReference type="STRING" id="81824.A9UNN7"/>
<feature type="transmembrane region" description="Helical" evidence="1">
    <location>
        <begin position="191"/>
        <end position="213"/>
    </location>
</feature>
<feature type="transmembrane region" description="Helical" evidence="1">
    <location>
        <begin position="253"/>
        <end position="279"/>
    </location>
</feature>
<dbReference type="RefSeq" id="XP_001742036.1">
    <property type="nucleotide sequence ID" value="XM_001741984.1"/>
</dbReference>
<dbReference type="PANTHER" id="PTHR39299:SF1">
    <property type="entry name" value="TRANSMEMBRANE PROTEIN"/>
    <property type="match status" value="1"/>
</dbReference>
<keyword evidence="1" id="KW-0472">Membrane</keyword>
<proteinExistence type="predicted"/>
<name>A9UNN7_MONBE</name>
<reference evidence="3 4" key="1">
    <citation type="journal article" date="2008" name="Nature">
        <title>The genome of the choanoflagellate Monosiga brevicollis and the origin of metazoans.</title>
        <authorList>
            <consortium name="JGI Sequencing"/>
            <person name="King N."/>
            <person name="Westbrook M.J."/>
            <person name="Young S.L."/>
            <person name="Kuo A."/>
            <person name="Abedin M."/>
            <person name="Chapman J."/>
            <person name="Fairclough S."/>
            <person name="Hellsten U."/>
            <person name="Isogai Y."/>
            <person name="Letunic I."/>
            <person name="Marr M."/>
            <person name="Pincus D."/>
            <person name="Putnam N."/>
            <person name="Rokas A."/>
            <person name="Wright K.J."/>
            <person name="Zuzow R."/>
            <person name="Dirks W."/>
            <person name="Good M."/>
            <person name="Goodstein D."/>
            <person name="Lemons D."/>
            <person name="Li W."/>
            <person name="Lyons J.B."/>
            <person name="Morris A."/>
            <person name="Nichols S."/>
            <person name="Richter D.J."/>
            <person name="Salamov A."/>
            <person name="Bork P."/>
            <person name="Lim W.A."/>
            <person name="Manning G."/>
            <person name="Miller W.T."/>
            <person name="McGinnis W."/>
            <person name="Shapiro H."/>
            <person name="Tjian R."/>
            <person name="Grigoriev I.V."/>
            <person name="Rokhsar D."/>
        </authorList>
    </citation>
    <scope>NUCLEOTIDE SEQUENCE [LARGE SCALE GENOMIC DNA]</scope>
    <source>
        <strain evidence="4">MX1 / ATCC 50154</strain>
    </source>
</reference>
<keyword evidence="4" id="KW-1185">Reference proteome</keyword>
<dbReference type="PANTHER" id="PTHR39299">
    <property type="entry name" value="TRANSMEMBRANE PROTEIN"/>
    <property type="match status" value="1"/>
</dbReference>
<dbReference type="InParanoid" id="A9UNN7"/>
<feature type="transmembrane region" description="Helical" evidence="1">
    <location>
        <begin position="21"/>
        <end position="43"/>
    </location>
</feature>
<evidence type="ECO:0000259" key="2">
    <source>
        <dbReference type="Pfam" id="PF25044"/>
    </source>
</evidence>
<dbReference type="AlphaFoldDB" id="A9UNN7"/>
<gene>
    <name evidence="3" type="ORF">MONBRDRAFT_35384</name>
</gene>
<keyword evidence="1" id="KW-1133">Transmembrane helix</keyword>
<feature type="transmembrane region" description="Helical" evidence="1">
    <location>
        <begin position="85"/>
        <end position="103"/>
    </location>
</feature>
<feature type="transmembrane region" description="Helical" evidence="1">
    <location>
        <begin position="220"/>
        <end position="241"/>
    </location>
</feature>
<evidence type="ECO:0000256" key="1">
    <source>
        <dbReference type="SAM" id="Phobius"/>
    </source>
</evidence>
<organism evidence="3 4">
    <name type="scientific">Monosiga brevicollis</name>
    <name type="common">Choanoflagellate</name>
    <dbReference type="NCBI Taxonomy" id="81824"/>
    <lineage>
        <taxon>Eukaryota</taxon>
        <taxon>Choanoflagellata</taxon>
        <taxon>Craspedida</taxon>
        <taxon>Salpingoecidae</taxon>
        <taxon>Monosiga</taxon>
    </lineage>
</organism>
<protein>
    <recommendedName>
        <fullName evidence="2">DUF7789 domain-containing protein</fullName>
    </recommendedName>
</protein>
<dbReference type="GeneID" id="5887712"/>
<dbReference type="EMBL" id="CH991543">
    <property type="protein sequence ID" value="EDQ92274.1"/>
    <property type="molecule type" value="Genomic_DNA"/>
</dbReference>
<keyword evidence="1" id="KW-0812">Transmembrane</keyword>
<feature type="domain" description="DUF7789" evidence="2">
    <location>
        <begin position="164"/>
        <end position="275"/>
    </location>
</feature>
<dbReference type="Proteomes" id="UP000001357">
    <property type="component" value="Unassembled WGS sequence"/>
</dbReference>
<evidence type="ECO:0000313" key="4">
    <source>
        <dbReference type="Proteomes" id="UP000001357"/>
    </source>
</evidence>